<proteinExistence type="predicted"/>
<protein>
    <submittedName>
        <fullName evidence="1">43413_t:CDS:1</fullName>
    </submittedName>
</protein>
<evidence type="ECO:0000313" key="2">
    <source>
        <dbReference type="Proteomes" id="UP000789901"/>
    </source>
</evidence>
<sequence length="141" mass="16937">MTLYPKVEDKFKFKDGWYIRDYEKITQPIFFLNENNGTVKFKGIKKILEEQNMWTGQRLDCRRKEDDEKDFLEQKTLIAETVEAAGHIFKLYPKFYCECNFIERFWGAAKQIACQQRFSQKAWRYIEAYATGLEGEDTERT</sequence>
<name>A0ABN7VJY0_GIGMA</name>
<feature type="non-terminal residue" evidence="1">
    <location>
        <position position="141"/>
    </location>
</feature>
<organism evidence="1 2">
    <name type="scientific">Gigaspora margarita</name>
    <dbReference type="NCBI Taxonomy" id="4874"/>
    <lineage>
        <taxon>Eukaryota</taxon>
        <taxon>Fungi</taxon>
        <taxon>Fungi incertae sedis</taxon>
        <taxon>Mucoromycota</taxon>
        <taxon>Glomeromycotina</taxon>
        <taxon>Glomeromycetes</taxon>
        <taxon>Diversisporales</taxon>
        <taxon>Gigasporaceae</taxon>
        <taxon>Gigaspora</taxon>
    </lineage>
</organism>
<comment type="caution">
    <text evidence="1">The sequence shown here is derived from an EMBL/GenBank/DDBJ whole genome shotgun (WGS) entry which is preliminary data.</text>
</comment>
<gene>
    <name evidence="1" type="ORF">GMARGA_LOCUS19467</name>
</gene>
<keyword evidence="2" id="KW-1185">Reference proteome</keyword>
<accession>A0ABN7VJY0</accession>
<dbReference type="Proteomes" id="UP000789901">
    <property type="component" value="Unassembled WGS sequence"/>
</dbReference>
<reference evidence="1 2" key="1">
    <citation type="submission" date="2021-06" db="EMBL/GenBank/DDBJ databases">
        <authorList>
            <person name="Kallberg Y."/>
            <person name="Tangrot J."/>
            <person name="Rosling A."/>
        </authorList>
    </citation>
    <scope>NUCLEOTIDE SEQUENCE [LARGE SCALE GENOMIC DNA]</scope>
    <source>
        <strain evidence="1 2">120-4 pot B 10/14</strain>
    </source>
</reference>
<evidence type="ECO:0000313" key="1">
    <source>
        <dbReference type="EMBL" id="CAG8779073.1"/>
    </source>
</evidence>
<dbReference type="EMBL" id="CAJVQB010016259">
    <property type="protein sequence ID" value="CAG8779073.1"/>
    <property type="molecule type" value="Genomic_DNA"/>
</dbReference>